<dbReference type="EMBL" id="RQVQ01000003">
    <property type="protein sequence ID" value="RRJ92820.1"/>
    <property type="molecule type" value="Genomic_DNA"/>
</dbReference>
<dbReference type="Proteomes" id="UP000275719">
    <property type="component" value="Unassembled WGS sequence"/>
</dbReference>
<dbReference type="GO" id="GO:0060003">
    <property type="term" value="P:copper ion export"/>
    <property type="evidence" value="ECO:0007669"/>
    <property type="project" value="TreeGrafter"/>
</dbReference>
<evidence type="ECO:0000256" key="2">
    <source>
        <dbReference type="ARBA" id="ARBA00022448"/>
    </source>
</evidence>
<accession>A0A3P3WCP0</accession>
<feature type="signal peptide" evidence="4">
    <location>
        <begin position="1"/>
        <end position="21"/>
    </location>
</feature>
<dbReference type="InterPro" id="IPR058647">
    <property type="entry name" value="BSH_CzcB-like"/>
</dbReference>
<reference evidence="7 8" key="1">
    <citation type="submission" date="2018-11" db="EMBL/GenBank/DDBJ databases">
        <title>Flavobacterium sp. nov., YIM 102701-2 draft genome.</title>
        <authorList>
            <person name="Li G."/>
            <person name="Jiang Y."/>
        </authorList>
    </citation>
    <scope>NUCLEOTIDE SEQUENCE [LARGE SCALE GENOMIC DNA]</scope>
    <source>
        <strain evidence="7 8">YIM 102701-2</strain>
    </source>
</reference>
<keyword evidence="8" id="KW-1185">Reference proteome</keyword>
<dbReference type="Gene3D" id="2.40.30.170">
    <property type="match status" value="1"/>
</dbReference>
<dbReference type="GO" id="GO:0016020">
    <property type="term" value="C:membrane"/>
    <property type="evidence" value="ECO:0007669"/>
    <property type="project" value="InterPro"/>
</dbReference>
<feature type="domain" description="CzcB-like barrel-sandwich hybrid" evidence="6">
    <location>
        <begin position="82"/>
        <end position="213"/>
    </location>
</feature>
<dbReference type="GO" id="GO:0022857">
    <property type="term" value="F:transmembrane transporter activity"/>
    <property type="evidence" value="ECO:0007669"/>
    <property type="project" value="InterPro"/>
</dbReference>
<dbReference type="InterPro" id="IPR006143">
    <property type="entry name" value="RND_pump_MFP"/>
</dbReference>
<dbReference type="PANTHER" id="PTHR30097:SF4">
    <property type="entry name" value="SLR6042 PROTEIN"/>
    <property type="match status" value="1"/>
</dbReference>
<dbReference type="Pfam" id="PF25954">
    <property type="entry name" value="Beta-barrel_RND_2"/>
    <property type="match status" value="1"/>
</dbReference>
<dbReference type="SUPFAM" id="SSF111369">
    <property type="entry name" value="HlyD-like secretion proteins"/>
    <property type="match status" value="1"/>
</dbReference>
<dbReference type="AlphaFoldDB" id="A0A3P3WCP0"/>
<comment type="caution">
    <text evidence="7">The sequence shown here is derived from an EMBL/GenBank/DDBJ whole genome shotgun (WGS) entry which is preliminary data.</text>
</comment>
<protein>
    <submittedName>
        <fullName evidence="7">Efflux RND transporter periplasmic adaptor subunit</fullName>
    </submittedName>
</protein>
<evidence type="ECO:0000259" key="5">
    <source>
        <dbReference type="Pfam" id="PF25954"/>
    </source>
</evidence>
<organism evidence="7 8">
    <name type="scientific">Paenimyroides tangerinum</name>
    <dbReference type="NCBI Taxonomy" id="2488728"/>
    <lineage>
        <taxon>Bacteria</taxon>
        <taxon>Pseudomonadati</taxon>
        <taxon>Bacteroidota</taxon>
        <taxon>Flavobacteriia</taxon>
        <taxon>Flavobacteriales</taxon>
        <taxon>Flavobacteriaceae</taxon>
        <taxon>Paenimyroides</taxon>
    </lineage>
</organism>
<dbReference type="PANTHER" id="PTHR30097">
    <property type="entry name" value="CATION EFFLUX SYSTEM PROTEIN CUSB"/>
    <property type="match status" value="1"/>
</dbReference>
<dbReference type="RefSeq" id="WP_125016897.1">
    <property type="nucleotide sequence ID" value="NZ_RQVQ01000003.1"/>
</dbReference>
<sequence>MKKISRYILVTGFFMTLFSCAKNTNEEMPISNSDSQKFCLNEQLKKTTQISEVFEQPVQEQMTFSGKIEYNENDLVAFKSLLEGFVENVSFELGDYVKQSQVLATVKSFQIQELIQQQKALQSQIVFLEQKKKSQHEMLQDGLLAAPDLLETENELSQARLEKNRIQENLNLYKAAGNGIFQIVAPKNGYIIQKNISKGQTLTSDSEPLFAISNLKQVWVMVNIYASNLRYIKVGDAVKVRTVAYPDDLYQGKIDKIYNVFDDNEHVLKARVVLENQDLNLMPGLGADIIIDKNLSNEVAFAIPNKAKVFNNNKEYVVVYKNDCELEIRKINSFAQNEEFTYIKEKFDANEKIVTTNALLIFEQLKP</sequence>
<dbReference type="Gene3D" id="2.40.420.20">
    <property type="match status" value="1"/>
</dbReference>
<dbReference type="Gene3D" id="2.40.50.100">
    <property type="match status" value="1"/>
</dbReference>
<feature type="chain" id="PRO_5017958538" evidence="4">
    <location>
        <begin position="22"/>
        <end position="367"/>
    </location>
</feature>
<keyword evidence="4" id="KW-0732">Signal</keyword>
<dbReference type="Pfam" id="PF25973">
    <property type="entry name" value="BSH_CzcB"/>
    <property type="match status" value="1"/>
</dbReference>
<feature type="domain" description="CusB-like beta-barrel" evidence="5">
    <location>
        <begin position="217"/>
        <end position="290"/>
    </location>
</feature>
<evidence type="ECO:0000256" key="3">
    <source>
        <dbReference type="SAM" id="Coils"/>
    </source>
</evidence>
<dbReference type="PROSITE" id="PS51257">
    <property type="entry name" value="PROKAR_LIPOPROTEIN"/>
    <property type="match status" value="1"/>
</dbReference>
<feature type="coiled-coil region" evidence="3">
    <location>
        <begin position="111"/>
        <end position="176"/>
    </location>
</feature>
<dbReference type="GO" id="GO:0015679">
    <property type="term" value="P:plasma membrane copper ion transport"/>
    <property type="evidence" value="ECO:0007669"/>
    <property type="project" value="TreeGrafter"/>
</dbReference>
<evidence type="ECO:0000256" key="1">
    <source>
        <dbReference type="ARBA" id="ARBA00009477"/>
    </source>
</evidence>
<keyword evidence="3" id="KW-0175">Coiled coil</keyword>
<dbReference type="InterPro" id="IPR058792">
    <property type="entry name" value="Beta-barrel_RND_2"/>
</dbReference>
<evidence type="ECO:0000313" key="7">
    <source>
        <dbReference type="EMBL" id="RRJ92820.1"/>
    </source>
</evidence>
<dbReference type="InterPro" id="IPR051909">
    <property type="entry name" value="MFP_Cation_Efflux"/>
</dbReference>
<dbReference type="OrthoDB" id="9806939at2"/>
<evidence type="ECO:0000313" key="8">
    <source>
        <dbReference type="Proteomes" id="UP000275719"/>
    </source>
</evidence>
<dbReference type="FunFam" id="2.40.30.170:FF:000010">
    <property type="entry name" value="Efflux RND transporter periplasmic adaptor subunit"/>
    <property type="match status" value="1"/>
</dbReference>
<evidence type="ECO:0000259" key="6">
    <source>
        <dbReference type="Pfam" id="PF25973"/>
    </source>
</evidence>
<proteinExistence type="inferred from homology"/>
<dbReference type="GO" id="GO:0030313">
    <property type="term" value="C:cell envelope"/>
    <property type="evidence" value="ECO:0007669"/>
    <property type="project" value="TreeGrafter"/>
</dbReference>
<comment type="similarity">
    <text evidence="1">Belongs to the membrane fusion protein (MFP) (TC 8.A.1) family.</text>
</comment>
<evidence type="ECO:0000256" key="4">
    <source>
        <dbReference type="SAM" id="SignalP"/>
    </source>
</evidence>
<name>A0A3P3WCP0_9FLAO</name>
<keyword evidence="2" id="KW-0813">Transport</keyword>
<gene>
    <name evidence="7" type="ORF">EG240_02055</name>
</gene>
<dbReference type="NCBIfam" id="TIGR01730">
    <property type="entry name" value="RND_mfp"/>
    <property type="match status" value="1"/>
</dbReference>